<name>A0A383B001_9ZZZZ</name>
<organism evidence="1">
    <name type="scientific">marine metagenome</name>
    <dbReference type="NCBI Taxonomy" id="408172"/>
    <lineage>
        <taxon>unclassified sequences</taxon>
        <taxon>metagenomes</taxon>
        <taxon>ecological metagenomes</taxon>
    </lineage>
</organism>
<proteinExistence type="predicted"/>
<sequence>METGTAGDNHCALEHCAVHGPCVSLVTASVDDYPVPTFEAVVVTHAGTVGDGSTDGK</sequence>
<dbReference type="EMBL" id="UINC01195987">
    <property type="protein sequence ID" value="SVE12805.1"/>
    <property type="molecule type" value="Genomic_DNA"/>
</dbReference>
<gene>
    <name evidence="1" type="ORF">METZ01_LOCUS465659</name>
</gene>
<dbReference type="AlphaFoldDB" id="A0A383B001"/>
<reference evidence="1" key="1">
    <citation type="submission" date="2018-05" db="EMBL/GenBank/DDBJ databases">
        <authorList>
            <person name="Lanie J.A."/>
            <person name="Ng W.-L."/>
            <person name="Kazmierczak K.M."/>
            <person name="Andrzejewski T.M."/>
            <person name="Davidsen T.M."/>
            <person name="Wayne K.J."/>
            <person name="Tettelin H."/>
            <person name="Glass J.I."/>
            <person name="Rusch D."/>
            <person name="Podicherti R."/>
            <person name="Tsui H.-C.T."/>
            <person name="Winkler M.E."/>
        </authorList>
    </citation>
    <scope>NUCLEOTIDE SEQUENCE</scope>
</reference>
<evidence type="ECO:0000313" key="1">
    <source>
        <dbReference type="EMBL" id="SVE12805.1"/>
    </source>
</evidence>
<accession>A0A383B001</accession>
<protein>
    <submittedName>
        <fullName evidence="1">Uncharacterized protein</fullName>
    </submittedName>
</protein>